<reference evidence="4 5" key="1">
    <citation type="journal article" date="2015" name="Genome Announc.">
        <title>Expanding the biotechnology potential of lactobacilli through comparative genomics of 213 strains and associated genera.</title>
        <authorList>
            <person name="Sun Z."/>
            <person name="Harris H.M."/>
            <person name="McCann A."/>
            <person name="Guo C."/>
            <person name="Argimon S."/>
            <person name="Zhang W."/>
            <person name="Yang X."/>
            <person name="Jeffery I.B."/>
            <person name="Cooney J.C."/>
            <person name="Kagawa T.F."/>
            <person name="Liu W."/>
            <person name="Song Y."/>
            <person name="Salvetti E."/>
            <person name="Wrobel A."/>
            <person name="Rasinkangas P."/>
            <person name="Parkhill J."/>
            <person name="Rea M.C."/>
            <person name="O'Sullivan O."/>
            <person name="Ritari J."/>
            <person name="Douillard F.P."/>
            <person name="Paul Ross R."/>
            <person name="Yang R."/>
            <person name="Briner A.E."/>
            <person name="Felis G.E."/>
            <person name="de Vos W.M."/>
            <person name="Barrangou R."/>
            <person name="Klaenhammer T.R."/>
            <person name="Caufield P.W."/>
            <person name="Cui Y."/>
            <person name="Zhang H."/>
            <person name="O'Toole P.W."/>
        </authorList>
    </citation>
    <scope>NUCLEOTIDE SEQUENCE [LARGE SCALE GENOMIC DNA]</scope>
    <source>
        <strain evidence="4 5">DSM 7090</strain>
    </source>
</reference>
<organism evidence="4 5">
    <name type="scientific">Lancefieldella rimae</name>
    <dbReference type="NCBI Taxonomy" id="1383"/>
    <lineage>
        <taxon>Bacteria</taxon>
        <taxon>Bacillati</taxon>
        <taxon>Actinomycetota</taxon>
        <taxon>Coriobacteriia</taxon>
        <taxon>Coriobacteriales</taxon>
        <taxon>Atopobiaceae</taxon>
        <taxon>Lancefieldella</taxon>
    </lineage>
</organism>
<dbReference type="SUPFAM" id="SSF49764">
    <property type="entry name" value="HSP20-like chaperones"/>
    <property type="match status" value="1"/>
</dbReference>
<comment type="caution">
    <text evidence="4">The sequence shown here is derived from an EMBL/GenBank/DDBJ whole genome shotgun (WGS) entry which is preliminary data.</text>
</comment>
<keyword evidence="4" id="KW-0346">Stress response</keyword>
<comment type="similarity">
    <text evidence="1 2">Belongs to the small heat shock protein (HSP20) family.</text>
</comment>
<evidence type="ECO:0000313" key="5">
    <source>
        <dbReference type="Proteomes" id="UP000051927"/>
    </source>
</evidence>
<name>A0ABR5Q0C0_9ACTN</name>
<gene>
    <name evidence="4" type="ORF">IV60_GL000832</name>
</gene>
<dbReference type="Pfam" id="PF00011">
    <property type="entry name" value="HSP20"/>
    <property type="match status" value="1"/>
</dbReference>
<keyword evidence="5" id="KW-1185">Reference proteome</keyword>
<dbReference type="PANTHER" id="PTHR11527">
    <property type="entry name" value="HEAT-SHOCK PROTEIN 20 FAMILY MEMBER"/>
    <property type="match status" value="1"/>
</dbReference>
<protein>
    <submittedName>
        <fullName evidence="4">Low molecular weight heat shock protein</fullName>
    </submittedName>
</protein>
<dbReference type="PROSITE" id="PS01031">
    <property type="entry name" value="SHSP"/>
    <property type="match status" value="1"/>
</dbReference>
<dbReference type="InterPro" id="IPR002068">
    <property type="entry name" value="A-crystallin/Hsp20_dom"/>
</dbReference>
<dbReference type="Proteomes" id="UP000051927">
    <property type="component" value="Unassembled WGS sequence"/>
</dbReference>
<dbReference type="InterPro" id="IPR008978">
    <property type="entry name" value="HSP20-like_chaperone"/>
</dbReference>
<sequence length="145" mass="16075">MVFMNSMVPFDRYARGLSNWPFGGSLESFFDSPFSSTSSEAFPVNVEDAGEKYVVTAELPGLSREDIDVELNEGRLSITAERKESDEEKGKNYLHKESSEWRATRGVYLKDAATQGLSAKLDNGVLTISVPKQDEKANVTKISID</sequence>
<evidence type="ECO:0000256" key="1">
    <source>
        <dbReference type="PROSITE-ProRule" id="PRU00285"/>
    </source>
</evidence>
<dbReference type="InterPro" id="IPR031107">
    <property type="entry name" value="Small_HSP"/>
</dbReference>
<evidence type="ECO:0000256" key="2">
    <source>
        <dbReference type="RuleBase" id="RU003616"/>
    </source>
</evidence>
<evidence type="ECO:0000259" key="3">
    <source>
        <dbReference type="PROSITE" id="PS01031"/>
    </source>
</evidence>
<dbReference type="EMBL" id="JQCP01000002">
    <property type="protein sequence ID" value="KRO02395.1"/>
    <property type="molecule type" value="Genomic_DNA"/>
</dbReference>
<proteinExistence type="inferred from homology"/>
<dbReference type="Gene3D" id="2.60.40.790">
    <property type="match status" value="1"/>
</dbReference>
<evidence type="ECO:0000313" key="4">
    <source>
        <dbReference type="EMBL" id="KRO02395.1"/>
    </source>
</evidence>
<accession>A0ABR5Q0C0</accession>
<feature type="domain" description="SHSP" evidence="3">
    <location>
        <begin position="35"/>
        <end position="145"/>
    </location>
</feature>